<evidence type="ECO:0000313" key="4">
    <source>
        <dbReference type="Proteomes" id="UP000015241"/>
    </source>
</evidence>
<dbReference type="InterPro" id="IPR045341">
    <property type="entry name" value="DUF6532"/>
</dbReference>
<feature type="region of interest" description="Disordered" evidence="1">
    <location>
        <begin position="1"/>
        <end position="20"/>
    </location>
</feature>
<keyword evidence="4" id="KW-1185">Reference proteome</keyword>
<dbReference type="Proteomes" id="UP000015241">
    <property type="component" value="Unassembled WGS sequence"/>
</dbReference>
<dbReference type="Pfam" id="PF20149">
    <property type="entry name" value="DUF6532"/>
    <property type="match status" value="1"/>
</dbReference>
<gene>
    <name evidence="3" type="ORF">FOMPIDRAFT_1050183</name>
</gene>
<evidence type="ECO:0000313" key="3">
    <source>
        <dbReference type="EMBL" id="EPS99839.1"/>
    </source>
</evidence>
<organism evidence="3 4">
    <name type="scientific">Fomitopsis schrenkii</name>
    <name type="common">Brown rot fungus</name>
    <dbReference type="NCBI Taxonomy" id="2126942"/>
    <lineage>
        <taxon>Eukaryota</taxon>
        <taxon>Fungi</taxon>
        <taxon>Dikarya</taxon>
        <taxon>Basidiomycota</taxon>
        <taxon>Agaricomycotina</taxon>
        <taxon>Agaricomycetes</taxon>
        <taxon>Polyporales</taxon>
        <taxon>Fomitopsis</taxon>
    </lineage>
</organism>
<dbReference type="InParanoid" id="S8FNF7"/>
<proteinExistence type="predicted"/>
<name>S8FNF7_FOMSC</name>
<reference evidence="3 4" key="1">
    <citation type="journal article" date="2012" name="Science">
        <title>The Paleozoic origin of enzymatic lignin decomposition reconstructed from 31 fungal genomes.</title>
        <authorList>
            <person name="Floudas D."/>
            <person name="Binder M."/>
            <person name="Riley R."/>
            <person name="Barry K."/>
            <person name="Blanchette R.A."/>
            <person name="Henrissat B."/>
            <person name="Martinez A.T."/>
            <person name="Otillar R."/>
            <person name="Spatafora J.W."/>
            <person name="Yadav J.S."/>
            <person name="Aerts A."/>
            <person name="Benoit I."/>
            <person name="Boyd A."/>
            <person name="Carlson A."/>
            <person name="Copeland A."/>
            <person name="Coutinho P.M."/>
            <person name="de Vries R.P."/>
            <person name="Ferreira P."/>
            <person name="Findley K."/>
            <person name="Foster B."/>
            <person name="Gaskell J."/>
            <person name="Glotzer D."/>
            <person name="Gorecki P."/>
            <person name="Heitman J."/>
            <person name="Hesse C."/>
            <person name="Hori C."/>
            <person name="Igarashi K."/>
            <person name="Jurgens J.A."/>
            <person name="Kallen N."/>
            <person name="Kersten P."/>
            <person name="Kohler A."/>
            <person name="Kuees U."/>
            <person name="Kumar T.K.A."/>
            <person name="Kuo A."/>
            <person name="LaButti K."/>
            <person name="Larrondo L.F."/>
            <person name="Lindquist E."/>
            <person name="Ling A."/>
            <person name="Lombard V."/>
            <person name="Lucas S."/>
            <person name="Lundell T."/>
            <person name="Martin R."/>
            <person name="McLaughlin D.J."/>
            <person name="Morgenstern I."/>
            <person name="Morin E."/>
            <person name="Murat C."/>
            <person name="Nagy L.G."/>
            <person name="Nolan M."/>
            <person name="Ohm R.A."/>
            <person name="Patyshakuliyeva A."/>
            <person name="Rokas A."/>
            <person name="Ruiz-Duenas F.J."/>
            <person name="Sabat G."/>
            <person name="Salamov A."/>
            <person name="Samejima M."/>
            <person name="Schmutz J."/>
            <person name="Slot J.C."/>
            <person name="St John F."/>
            <person name="Stenlid J."/>
            <person name="Sun H."/>
            <person name="Sun S."/>
            <person name="Syed K."/>
            <person name="Tsang A."/>
            <person name="Wiebenga A."/>
            <person name="Young D."/>
            <person name="Pisabarro A."/>
            <person name="Eastwood D.C."/>
            <person name="Martin F."/>
            <person name="Cullen D."/>
            <person name="Grigoriev I.V."/>
            <person name="Hibbett D.S."/>
        </authorList>
    </citation>
    <scope>NUCLEOTIDE SEQUENCE</scope>
    <source>
        <strain evidence="4">FP-58527</strain>
    </source>
</reference>
<dbReference type="EMBL" id="KE504153">
    <property type="protein sequence ID" value="EPS99839.1"/>
    <property type="molecule type" value="Genomic_DNA"/>
</dbReference>
<dbReference type="AlphaFoldDB" id="S8FNF7"/>
<evidence type="ECO:0000256" key="1">
    <source>
        <dbReference type="SAM" id="MobiDB-lite"/>
    </source>
</evidence>
<evidence type="ECO:0000259" key="2">
    <source>
        <dbReference type="Pfam" id="PF20149"/>
    </source>
</evidence>
<accession>S8FNF7</accession>
<dbReference type="HOGENOM" id="CLU_044868_0_0_1"/>
<dbReference type="OrthoDB" id="2813998at2759"/>
<sequence length="379" mass="42402">MLVAAEEEQKPKGKKPKKVAVKKEPTELTLLDSASVTVSKDLLVQEPMKSFMLRAQHRLQAHITLVNAWPRKQGNSIEKREVPEEMITQTLRRNTMYQTPEFLAIFNKMWGDLNVRDVMIKQVVHQVYKAAAQLWREGKQKAKCAIEKVFLMFSLPQNSPSSANSLARMGEHQRITEACIKFVRENDLFHHGNVQMPDPSVDPSLWVANTRWPFHGEVIVDIAAHQWWMGANPEALRKENMELFDINIVPLSSNMIALVCSAIVVALDKAVKGKSTINFDEKMYAPLHDEFKATIDELCASADPSNKELYDEGCAKFSKSMNDTLANHIRIIAGIAPAQEETQQGSLKDTKVASVRARIKALWGEEQGGSGSAGGPTSQ</sequence>
<protein>
    <recommendedName>
        <fullName evidence="2">DUF6532 domain-containing protein</fullName>
    </recommendedName>
</protein>
<feature type="domain" description="DUF6532" evidence="2">
    <location>
        <begin position="54"/>
        <end position="297"/>
    </location>
</feature>